<dbReference type="Pfam" id="PF07584">
    <property type="entry name" value="BatA"/>
    <property type="match status" value="1"/>
</dbReference>
<dbReference type="NCBIfam" id="TIGR02226">
    <property type="entry name" value="two_anch"/>
    <property type="match status" value="1"/>
</dbReference>
<dbReference type="PANTHER" id="PTHR37464">
    <property type="entry name" value="BLL2463 PROTEIN"/>
    <property type="match status" value="1"/>
</dbReference>
<keyword evidence="1" id="KW-0472">Membrane</keyword>
<proteinExistence type="predicted"/>
<organism evidence="3 4">
    <name type="scientific">Hymenobacter persicinus</name>
    <dbReference type="NCBI Taxonomy" id="2025506"/>
    <lineage>
        <taxon>Bacteria</taxon>
        <taxon>Pseudomonadati</taxon>
        <taxon>Bacteroidota</taxon>
        <taxon>Cytophagia</taxon>
        <taxon>Cytophagales</taxon>
        <taxon>Hymenobacteraceae</taxon>
        <taxon>Hymenobacter</taxon>
    </lineage>
</organism>
<dbReference type="EMBL" id="SEWE01000029">
    <property type="protein sequence ID" value="RYU78498.1"/>
    <property type="molecule type" value="Genomic_DNA"/>
</dbReference>
<dbReference type="PANTHER" id="PTHR37464:SF1">
    <property type="entry name" value="BLL2463 PROTEIN"/>
    <property type="match status" value="1"/>
</dbReference>
<evidence type="ECO:0000259" key="2">
    <source>
        <dbReference type="Pfam" id="PF07584"/>
    </source>
</evidence>
<keyword evidence="4" id="KW-1185">Reference proteome</keyword>
<gene>
    <name evidence="3" type="ORF">EWM57_13935</name>
</gene>
<protein>
    <recommendedName>
        <fullName evidence="2">Aerotolerance regulator N-terminal domain-containing protein</fullName>
    </recommendedName>
</protein>
<name>A0A4V1ZAK4_9BACT</name>
<feature type="domain" description="Aerotolerance regulator N-terminal" evidence="2">
    <location>
        <begin position="24"/>
        <end position="99"/>
    </location>
</feature>
<feature type="transmembrane region" description="Helical" evidence="1">
    <location>
        <begin position="28"/>
        <end position="47"/>
    </location>
</feature>
<evidence type="ECO:0000313" key="3">
    <source>
        <dbReference type="EMBL" id="RYU78498.1"/>
    </source>
</evidence>
<keyword evidence="1" id="KW-1133">Transmembrane helix</keyword>
<sequence length="710" mass="77682">MEKGNAAWQRIICLYLHGLTHYYMTFTYPWFLLGLLAVGIPVAIHLFELRRPQRLLFTNVGFIREIKLVTARQRKVKHLLVLLARICFVVFLVLMFCQPFIPAARPDAGTGGAGAVATVVDTSPSMQALSDTDQPLFERAVSEARELPAAYPASTRYSLPGNNTQLSAAAFRSAVDALAVSGAAPSVAGQVERLKARGKAGQLFVFSDFQKNSFTPRQLVADSAQQVFLVPLGGKPTQNVFVDSVLLDDAFVRTGTDISLRIRLRNGGSVAAPDCQVKVFVGPQQVAAYRTAVAARSTAISTIRLRLNDAALQTCRVELEDFPVTFDNTYYFTLQPSPRIRVLDVSPDAGDNTRRLYGNEPLFAYSGSQPQRLDYSALAAANMILLQEVPQVDAGLREAVRQRVQQGATVVIVPPAAAAVRASYDQLLRELGVGSVQWETSPSGAPVLRDVAQPSLQNPFFRDVFAGQSRQAVMPKAAPVLRWARSGTDVLRLRDGDGYLAGFSSGRGLVYLFAAPFSGGYSDFSSHALFVPVMYRLAMQSFRTDQRLAYRLNEGTVPVALGADEARSQVREAVVKLVQDSLTFSPSQRMQAGVLRFEVPAGMKEPGFYSLTRNGKPLTTLAFNVDKRESDLASYSAAELRQLIGPNHPNVQVYETGLGQSVAAQYKAERVGTPLWRYCLWLALASLLAEVLLLRWQGRVRKTEPVAVAA</sequence>
<dbReference type="AlphaFoldDB" id="A0A4V1ZAK4"/>
<keyword evidence="1" id="KW-0812">Transmembrane</keyword>
<dbReference type="InterPro" id="IPR011933">
    <property type="entry name" value="Double_TM_dom"/>
</dbReference>
<evidence type="ECO:0000313" key="4">
    <source>
        <dbReference type="Proteomes" id="UP000294155"/>
    </source>
</evidence>
<reference evidence="3 4" key="1">
    <citation type="submission" date="2019-02" db="EMBL/GenBank/DDBJ databases">
        <title>Bacterial novel species isolated from soil.</title>
        <authorList>
            <person name="Jung H.-Y."/>
        </authorList>
    </citation>
    <scope>NUCLEOTIDE SEQUENCE [LARGE SCALE GENOMIC DNA]</scope>
    <source>
        <strain evidence="3 4">1-3-3-3</strain>
    </source>
</reference>
<dbReference type="InterPro" id="IPR024163">
    <property type="entry name" value="Aerotolerance_reg_N"/>
</dbReference>
<comment type="caution">
    <text evidence="3">The sequence shown here is derived from an EMBL/GenBank/DDBJ whole genome shotgun (WGS) entry which is preliminary data.</text>
</comment>
<accession>A0A4V1ZAK4</accession>
<dbReference type="Proteomes" id="UP000294155">
    <property type="component" value="Unassembled WGS sequence"/>
</dbReference>
<dbReference type="OrthoDB" id="9810200at2"/>
<feature type="transmembrane region" description="Helical" evidence="1">
    <location>
        <begin position="79"/>
        <end position="101"/>
    </location>
</feature>
<evidence type="ECO:0000256" key="1">
    <source>
        <dbReference type="SAM" id="Phobius"/>
    </source>
</evidence>